<name>A0A1A9UJG3_GLOAU</name>
<keyword evidence="1" id="KW-0812">Transmembrane</keyword>
<proteinExistence type="predicted"/>
<sequence>MVKKVHNSIAKFRHPISLCICIQIHAITCGVFYQIVFGKHLRHRYSTSSYMTLYARVVGELRNAYKLIACTKYHSEKFGGKIHIKMHKQIIYCKQSSLQPLSQCPSMHYHN</sequence>
<evidence type="ECO:0000313" key="2">
    <source>
        <dbReference type="EnsemblMetazoa" id="GAUT006770-PA"/>
    </source>
</evidence>
<feature type="transmembrane region" description="Helical" evidence="1">
    <location>
        <begin position="12"/>
        <end position="36"/>
    </location>
</feature>
<dbReference type="AlphaFoldDB" id="A0A1A9UJG3"/>
<reference evidence="2" key="1">
    <citation type="submission" date="2020-05" db="UniProtKB">
        <authorList>
            <consortium name="EnsemblMetazoa"/>
        </authorList>
    </citation>
    <scope>IDENTIFICATION</scope>
    <source>
        <strain evidence="2">TTRI</strain>
    </source>
</reference>
<keyword evidence="1" id="KW-0472">Membrane</keyword>
<evidence type="ECO:0000313" key="3">
    <source>
        <dbReference type="Proteomes" id="UP000078200"/>
    </source>
</evidence>
<keyword evidence="1" id="KW-1133">Transmembrane helix</keyword>
<dbReference type="EnsemblMetazoa" id="GAUT006770-RA">
    <property type="protein sequence ID" value="GAUT006770-PA"/>
    <property type="gene ID" value="GAUT006770"/>
</dbReference>
<evidence type="ECO:0000256" key="1">
    <source>
        <dbReference type="SAM" id="Phobius"/>
    </source>
</evidence>
<keyword evidence="3" id="KW-1185">Reference proteome</keyword>
<protein>
    <submittedName>
        <fullName evidence="2">Uncharacterized protein</fullName>
    </submittedName>
</protein>
<dbReference type="Proteomes" id="UP000078200">
    <property type="component" value="Unassembled WGS sequence"/>
</dbReference>
<accession>A0A1A9UJG3</accession>
<organism evidence="2 3">
    <name type="scientific">Glossina austeni</name>
    <name type="common">Savannah tsetse fly</name>
    <dbReference type="NCBI Taxonomy" id="7395"/>
    <lineage>
        <taxon>Eukaryota</taxon>
        <taxon>Metazoa</taxon>
        <taxon>Ecdysozoa</taxon>
        <taxon>Arthropoda</taxon>
        <taxon>Hexapoda</taxon>
        <taxon>Insecta</taxon>
        <taxon>Pterygota</taxon>
        <taxon>Neoptera</taxon>
        <taxon>Endopterygota</taxon>
        <taxon>Diptera</taxon>
        <taxon>Brachycera</taxon>
        <taxon>Muscomorpha</taxon>
        <taxon>Hippoboscoidea</taxon>
        <taxon>Glossinidae</taxon>
        <taxon>Glossina</taxon>
    </lineage>
</organism>
<dbReference type="VEuPathDB" id="VectorBase:GAUT006770"/>